<keyword evidence="5" id="KW-1185">Reference proteome</keyword>
<evidence type="ECO:0000256" key="1">
    <source>
        <dbReference type="ARBA" id="ARBA00005995"/>
    </source>
</evidence>
<protein>
    <submittedName>
        <fullName evidence="4">FAD-binding protein</fullName>
    </submittedName>
</protein>
<reference evidence="4 5" key="1">
    <citation type="submission" date="2019-07" db="EMBL/GenBank/DDBJ databases">
        <title>New species of Amycolatopsis and Streptomyces.</title>
        <authorList>
            <person name="Duangmal K."/>
            <person name="Teo W.F.A."/>
            <person name="Lipun K."/>
        </authorList>
    </citation>
    <scope>NUCLEOTIDE SEQUENCE [LARGE SCALE GENOMIC DNA]</scope>
    <source>
        <strain evidence="4 5">TISTR 2346</strain>
    </source>
</reference>
<comment type="similarity">
    <text evidence="1">Belongs to the flavin monoamine oxidase family.</text>
</comment>
<dbReference type="SUPFAM" id="SSF51905">
    <property type="entry name" value="FAD/NAD(P)-binding domain"/>
    <property type="match status" value="1"/>
</dbReference>
<dbReference type="InterPro" id="IPR036188">
    <property type="entry name" value="FAD/NAD-bd_sf"/>
</dbReference>
<dbReference type="SUPFAM" id="SSF54373">
    <property type="entry name" value="FAD-linked reductases, C-terminal domain"/>
    <property type="match status" value="1"/>
</dbReference>
<proteinExistence type="inferred from homology"/>
<gene>
    <name evidence="4" type="ORF">FNH04_01875</name>
</gene>
<dbReference type="OrthoDB" id="337830at2"/>
<comment type="caution">
    <text evidence="4">The sequence shown here is derived from an EMBL/GenBank/DDBJ whole genome shotgun (WGS) entry which is preliminary data.</text>
</comment>
<evidence type="ECO:0000256" key="2">
    <source>
        <dbReference type="SAM" id="MobiDB-lite"/>
    </source>
</evidence>
<evidence type="ECO:0000313" key="4">
    <source>
        <dbReference type="EMBL" id="MPY38747.1"/>
    </source>
</evidence>
<sequence length="379" mass="39832">MVQHDGHDVVVVGAGIAGLAATAALVAAGRDTVCLEARERVGGRLLSTAAPPGALDLGATWYWDGERRVADLVARLGIATFEQHLAGDTLVQDATGVRRLPGNLLDAPARRFTPGANALARALAAELPADVVRLDSPVTAIHPRVTGGLEVRTPSSALHAEQVVVAVPPALALARIDFDSELSPELVRLARATPVWMGAVAKVVARYPAAFWRGEGLAGAAVSRTGPLQELHDMSGPDGRPAALFGFAAAQAVGPDFEQAVTAQLAQLFGRAAAEPETLHIQDWSDERWTVPPAMHHLADHSLFGHHLYQRPALDGRLHWASTETATEYAGHMEGALATAERAVTASLTTDEANSRGRQHCRAGGRTRGPDAGATSTCR</sequence>
<evidence type="ECO:0000259" key="3">
    <source>
        <dbReference type="Pfam" id="PF01593"/>
    </source>
</evidence>
<dbReference type="RefSeq" id="WP_152779634.1">
    <property type="nucleotide sequence ID" value="NZ_BAABEQ010000058.1"/>
</dbReference>
<evidence type="ECO:0000313" key="5">
    <source>
        <dbReference type="Proteomes" id="UP000326979"/>
    </source>
</evidence>
<dbReference type="InterPro" id="IPR002937">
    <property type="entry name" value="Amino_oxidase"/>
</dbReference>
<dbReference type="Gene3D" id="3.50.50.60">
    <property type="entry name" value="FAD/NAD(P)-binding domain"/>
    <property type="match status" value="2"/>
</dbReference>
<name>A0A5N8VU18_9ACTN</name>
<dbReference type="Proteomes" id="UP000326979">
    <property type="component" value="Unassembled WGS sequence"/>
</dbReference>
<feature type="region of interest" description="Disordered" evidence="2">
    <location>
        <begin position="348"/>
        <end position="379"/>
    </location>
</feature>
<dbReference type="InterPro" id="IPR050703">
    <property type="entry name" value="Flavin_MAO"/>
</dbReference>
<accession>A0A5N8VU18</accession>
<dbReference type="Pfam" id="PF01593">
    <property type="entry name" value="Amino_oxidase"/>
    <property type="match status" value="1"/>
</dbReference>
<feature type="domain" description="Amine oxidase" evidence="3">
    <location>
        <begin position="108"/>
        <end position="345"/>
    </location>
</feature>
<dbReference type="PANTHER" id="PTHR43563">
    <property type="entry name" value="AMINE OXIDASE"/>
    <property type="match status" value="1"/>
</dbReference>
<organism evidence="4 5">
    <name type="scientific">Streptomyces phyllanthi</name>
    <dbReference type="NCBI Taxonomy" id="1803180"/>
    <lineage>
        <taxon>Bacteria</taxon>
        <taxon>Bacillati</taxon>
        <taxon>Actinomycetota</taxon>
        <taxon>Actinomycetes</taxon>
        <taxon>Kitasatosporales</taxon>
        <taxon>Streptomycetaceae</taxon>
        <taxon>Streptomyces</taxon>
    </lineage>
</organism>
<dbReference type="EMBL" id="VJZE01000005">
    <property type="protein sequence ID" value="MPY38747.1"/>
    <property type="molecule type" value="Genomic_DNA"/>
</dbReference>
<dbReference type="Pfam" id="PF13450">
    <property type="entry name" value="NAD_binding_8"/>
    <property type="match status" value="1"/>
</dbReference>
<dbReference type="GO" id="GO:0016491">
    <property type="term" value="F:oxidoreductase activity"/>
    <property type="evidence" value="ECO:0007669"/>
    <property type="project" value="InterPro"/>
</dbReference>
<dbReference type="PANTHER" id="PTHR43563:SF1">
    <property type="entry name" value="AMINE OXIDASE [FLAVIN-CONTAINING] B"/>
    <property type="match status" value="1"/>
</dbReference>
<dbReference type="AlphaFoldDB" id="A0A5N8VU18"/>